<dbReference type="Proteomes" id="UP001558613">
    <property type="component" value="Unassembled WGS sequence"/>
</dbReference>
<accession>A0ABR3L3L5</accession>
<keyword evidence="2" id="KW-1185">Reference proteome</keyword>
<comment type="caution">
    <text evidence="1">The sequence shown here is derived from an EMBL/GenBank/DDBJ whole genome shotgun (WGS) entry which is preliminary data.</text>
</comment>
<evidence type="ECO:0000313" key="1">
    <source>
        <dbReference type="EMBL" id="KAL1246985.1"/>
    </source>
</evidence>
<proteinExistence type="predicted"/>
<feature type="non-terminal residue" evidence="1">
    <location>
        <position position="98"/>
    </location>
</feature>
<reference evidence="1 2" key="1">
    <citation type="submission" date="2023-09" db="EMBL/GenBank/DDBJ databases">
        <authorList>
            <person name="Wang M."/>
        </authorList>
    </citation>
    <scope>NUCLEOTIDE SEQUENCE [LARGE SCALE GENOMIC DNA]</scope>
    <source>
        <strain evidence="1">GT-2023</strain>
        <tissue evidence="1">Liver</tissue>
    </source>
</reference>
<evidence type="ECO:0000313" key="2">
    <source>
        <dbReference type="Proteomes" id="UP001558613"/>
    </source>
</evidence>
<sequence length="98" mass="11445">CQALWFPLYQDKLDRALPAAEFRDLEGRVPKFSCWQRSVFMLWGVFWRCLGKAMDCVRPQCDGAFTQSQTSCFFMPQIIYQTRSDEAGHLEAGQRNRT</sequence>
<protein>
    <submittedName>
        <fullName evidence="1">Uncharacterized protein</fullName>
    </submittedName>
</protein>
<feature type="non-terminal residue" evidence="1">
    <location>
        <position position="1"/>
    </location>
</feature>
<organism evidence="1 2">
    <name type="scientific">Cirrhinus molitorella</name>
    <name type="common">mud carp</name>
    <dbReference type="NCBI Taxonomy" id="172907"/>
    <lineage>
        <taxon>Eukaryota</taxon>
        <taxon>Metazoa</taxon>
        <taxon>Chordata</taxon>
        <taxon>Craniata</taxon>
        <taxon>Vertebrata</taxon>
        <taxon>Euteleostomi</taxon>
        <taxon>Actinopterygii</taxon>
        <taxon>Neopterygii</taxon>
        <taxon>Teleostei</taxon>
        <taxon>Ostariophysi</taxon>
        <taxon>Cypriniformes</taxon>
        <taxon>Cyprinidae</taxon>
        <taxon>Labeoninae</taxon>
        <taxon>Labeonini</taxon>
        <taxon>Cirrhinus</taxon>
    </lineage>
</organism>
<name>A0ABR3L3L5_9TELE</name>
<dbReference type="EMBL" id="JAYMGO010000031">
    <property type="protein sequence ID" value="KAL1246985.1"/>
    <property type="molecule type" value="Genomic_DNA"/>
</dbReference>
<gene>
    <name evidence="1" type="ORF">QQF64_034528</name>
</gene>